<proteinExistence type="predicted"/>
<dbReference type="AlphaFoldDB" id="A0A9N9A522"/>
<accession>A0A9N9A522</accession>
<name>A0A9N9A522_9GLOM</name>
<reference evidence="1" key="1">
    <citation type="submission" date="2021-06" db="EMBL/GenBank/DDBJ databases">
        <authorList>
            <person name="Kallberg Y."/>
            <person name="Tangrot J."/>
            <person name="Rosling A."/>
        </authorList>
    </citation>
    <scope>NUCLEOTIDE SEQUENCE</scope>
    <source>
        <strain evidence="1">MA453B</strain>
    </source>
</reference>
<comment type="caution">
    <text evidence="1">The sequence shown here is derived from an EMBL/GenBank/DDBJ whole genome shotgun (WGS) entry which is preliminary data.</text>
</comment>
<evidence type="ECO:0000313" key="2">
    <source>
        <dbReference type="Proteomes" id="UP000789405"/>
    </source>
</evidence>
<evidence type="ECO:0000313" key="1">
    <source>
        <dbReference type="EMBL" id="CAG8517387.1"/>
    </source>
</evidence>
<gene>
    <name evidence="1" type="ORF">DERYTH_LOCUS3695</name>
</gene>
<dbReference type="Proteomes" id="UP000789405">
    <property type="component" value="Unassembled WGS sequence"/>
</dbReference>
<keyword evidence="2" id="KW-1185">Reference proteome</keyword>
<dbReference type="EMBL" id="CAJVPY010001333">
    <property type="protein sequence ID" value="CAG8517387.1"/>
    <property type="molecule type" value="Genomic_DNA"/>
</dbReference>
<dbReference type="OrthoDB" id="10559196at2759"/>
<sequence length="160" mass="19034">MNQAFIIKVDKKKKWHGNINQFQLPQLCIKLSKTQQSYVPKHLELSFNITQAFDNIGGELTESKNISIDTKLGTRIKRSNDIPILSTEFNTKPFLNKYYLPEIYRYPIYIPLKLLLKDLFKVMNVDCWTLQNRIHQWRTTTNPINWQLTFDSINWEDKVN</sequence>
<organism evidence="1 2">
    <name type="scientific">Dentiscutata erythropus</name>
    <dbReference type="NCBI Taxonomy" id="1348616"/>
    <lineage>
        <taxon>Eukaryota</taxon>
        <taxon>Fungi</taxon>
        <taxon>Fungi incertae sedis</taxon>
        <taxon>Mucoromycota</taxon>
        <taxon>Glomeromycotina</taxon>
        <taxon>Glomeromycetes</taxon>
        <taxon>Diversisporales</taxon>
        <taxon>Gigasporaceae</taxon>
        <taxon>Dentiscutata</taxon>
    </lineage>
</organism>
<protein>
    <submittedName>
        <fullName evidence="1">11941_t:CDS:1</fullName>
    </submittedName>
</protein>